<sequence length="468" mass="52113">MLYSDSQPRVTSLKLGPDEFVEWVNQRSWSRSLERRREEPTAIGELRLIFTNPVAGETTEDSADRDSIRTFPPDKQTHNMTMPFSLGTFRLAQDLLQLPLLTTCFPHSFVRQFQIADGEKTLIGTSTTMIVENTRIEIADKELELLLAFPGWNHYDTGALVSISHFGEAGITNVMLFYLGKDQERFLRDYVTTMAVLASHPVAVPVLLFNVLFERLELVADNLKAILFRLEADSGLSSQMNSVAGRVLTVKESCDDPKLSIEAVTLTQRVVSHLRNLQQLRSLWSVLQNFVVQSLPSSLSEVYDSDSILKLQGSQNNVLANQITNLRSKIEASISRLDEIRGRSELLVAGINNALALRSNEINLSLARSSHRIAQETRKDSSAMKSIAVLTMVFLPATYIATLFATPGIAELTPSQGLYWGVAVPVTGCVLLLWFSWTWLEIRRIDRSNPPVAGAAAEEETTESDGTV</sequence>
<dbReference type="Gene3D" id="1.20.58.340">
    <property type="entry name" value="Magnesium transport protein CorA, transmembrane region"/>
    <property type="match status" value="1"/>
</dbReference>
<keyword evidence="1" id="KW-1133">Transmembrane helix</keyword>
<evidence type="ECO:0000313" key="2">
    <source>
        <dbReference type="EMBL" id="KAK0640783.1"/>
    </source>
</evidence>
<dbReference type="AlphaFoldDB" id="A0AA39XV20"/>
<dbReference type="EMBL" id="JAULSV010000006">
    <property type="protein sequence ID" value="KAK0640783.1"/>
    <property type="molecule type" value="Genomic_DNA"/>
</dbReference>
<evidence type="ECO:0000313" key="3">
    <source>
        <dbReference type="Proteomes" id="UP001174936"/>
    </source>
</evidence>
<organism evidence="2 3">
    <name type="scientific">Cercophora newfieldiana</name>
    <dbReference type="NCBI Taxonomy" id="92897"/>
    <lineage>
        <taxon>Eukaryota</taxon>
        <taxon>Fungi</taxon>
        <taxon>Dikarya</taxon>
        <taxon>Ascomycota</taxon>
        <taxon>Pezizomycotina</taxon>
        <taxon>Sordariomycetes</taxon>
        <taxon>Sordariomycetidae</taxon>
        <taxon>Sordariales</taxon>
        <taxon>Lasiosphaeriaceae</taxon>
        <taxon>Cercophora</taxon>
    </lineage>
</organism>
<dbReference type="Proteomes" id="UP001174936">
    <property type="component" value="Unassembled WGS sequence"/>
</dbReference>
<keyword evidence="1" id="KW-0472">Membrane</keyword>
<reference evidence="2" key="1">
    <citation type="submission" date="2023-06" db="EMBL/GenBank/DDBJ databases">
        <title>Genome-scale phylogeny and comparative genomics of the fungal order Sordariales.</title>
        <authorList>
            <consortium name="Lawrence Berkeley National Laboratory"/>
            <person name="Hensen N."/>
            <person name="Bonometti L."/>
            <person name="Westerberg I."/>
            <person name="Brannstrom I.O."/>
            <person name="Guillou S."/>
            <person name="Cros-Aarteil S."/>
            <person name="Calhoun S."/>
            <person name="Haridas S."/>
            <person name="Kuo A."/>
            <person name="Mondo S."/>
            <person name="Pangilinan J."/>
            <person name="Riley R."/>
            <person name="Labutti K."/>
            <person name="Andreopoulos B."/>
            <person name="Lipzen A."/>
            <person name="Chen C."/>
            <person name="Yanf M."/>
            <person name="Daum C."/>
            <person name="Ng V."/>
            <person name="Clum A."/>
            <person name="Steindorff A."/>
            <person name="Ohm R."/>
            <person name="Martin F."/>
            <person name="Silar P."/>
            <person name="Natvig D."/>
            <person name="Lalanne C."/>
            <person name="Gautier V."/>
            <person name="Ament-Velasquez S.L."/>
            <person name="Kruys A."/>
            <person name="Hutchinson M.I."/>
            <person name="Powell A.J."/>
            <person name="Barry K."/>
            <person name="Miller A.N."/>
            <person name="Grigoriev I.V."/>
            <person name="Debuchy R."/>
            <person name="Gladieux P."/>
            <person name="Thoren M.H."/>
            <person name="Johannesson H."/>
        </authorList>
    </citation>
    <scope>NUCLEOTIDE SEQUENCE</scope>
    <source>
        <strain evidence="2">SMH2532-1</strain>
    </source>
</reference>
<name>A0AA39XV20_9PEZI</name>
<gene>
    <name evidence="2" type="ORF">B0T16DRAFT_202164</name>
</gene>
<keyword evidence="3" id="KW-1185">Reference proteome</keyword>
<protein>
    <submittedName>
        <fullName evidence="2">Uncharacterized protein</fullName>
    </submittedName>
</protein>
<evidence type="ECO:0000256" key="1">
    <source>
        <dbReference type="SAM" id="Phobius"/>
    </source>
</evidence>
<proteinExistence type="predicted"/>
<accession>A0AA39XV20</accession>
<feature type="transmembrane region" description="Helical" evidence="1">
    <location>
        <begin position="418"/>
        <end position="440"/>
    </location>
</feature>
<keyword evidence="1" id="KW-0812">Transmembrane</keyword>
<comment type="caution">
    <text evidence="2">The sequence shown here is derived from an EMBL/GenBank/DDBJ whole genome shotgun (WGS) entry which is preliminary data.</text>
</comment>
<feature type="transmembrane region" description="Helical" evidence="1">
    <location>
        <begin position="387"/>
        <end position="406"/>
    </location>
</feature>